<keyword evidence="4" id="KW-0735">Signal-anchor</keyword>
<evidence type="ECO:0000256" key="5">
    <source>
        <dbReference type="ARBA" id="ARBA00022989"/>
    </source>
</evidence>
<dbReference type="GO" id="GO:0005886">
    <property type="term" value="C:plasma membrane"/>
    <property type="evidence" value="ECO:0007669"/>
    <property type="project" value="UniProtKB-SubCell"/>
</dbReference>
<dbReference type="GO" id="GO:0045954">
    <property type="term" value="P:positive regulation of natural killer cell mediated cytotoxicity"/>
    <property type="evidence" value="ECO:0007669"/>
    <property type="project" value="Ensembl"/>
</dbReference>
<accession>H0VEZ2</accession>
<dbReference type="InterPro" id="IPR016187">
    <property type="entry name" value="CTDL_fold"/>
</dbReference>
<evidence type="ECO:0000256" key="8">
    <source>
        <dbReference type="ARBA" id="ARBA00041193"/>
    </source>
</evidence>
<dbReference type="PANTHER" id="PTHR22800:SF252">
    <property type="entry name" value="NATURAL KILLER CELLS ANTIGEN CD94"/>
    <property type="match status" value="1"/>
</dbReference>
<dbReference type="GO" id="GO:0002228">
    <property type="term" value="P:natural killer cell mediated immunity"/>
    <property type="evidence" value="ECO:0007669"/>
    <property type="project" value="Ensembl"/>
</dbReference>
<dbReference type="Gene3D" id="3.10.100.10">
    <property type="entry name" value="Mannose-Binding Protein A, subunit A"/>
    <property type="match status" value="1"/>
</dbReference>
<dbReference type="STRING" id="10141.ENSCPOP00000008612"/>
<organism evidence="12 13">
    <name type="scientific">Cavia porcellus</name>
    <name type="common">Guinea pig</name>
    <dbReference type="NCBI Taxonomy" id="10141"/>
    <lineage>
        <taxon>Eukaryota</taxon>
        <taxon>Metazoa</taxon>
        <taxon>Chordata</taxon>
        <taxon>Craniata</taxon>
        <taxon>Vertebrata</taxon>
        <taxon>Euteleostomi</taxon>
        <taxon>Mammalia</taxon>
        <taxon>Eutheria</taxon>
        <taxon>Euarchontoglires</taxon>
        <taxon>Glires</taxon>
        <taxon>Rodentia</taxon>
        <taxon>Hystricomorpha</taxon>
        <taxon>Caviidae</taxon>
        <taxon>Cavia</taxon>
    </lineage>
</organism>
<dbReference type="GO" id="GO:0045953">
    <property type="term" value="P:negative regulation of natural killer cell mediated cytotoxicity"/>
    <property type="evidence" value="ECO:0007669"/>
    <property type="project" value="Ensembl"/>
</dbReference>
<dbReference type="InterPro" id="IPR001304">
    <property type="entry name" value="C-type_lectin-like"/>
</dbReference>
<keyword evidence="5 10" id="KW-1133">Transmembrane helix</keyword>
<dbReference type="Proteomes" id="UP000005447">
    <property type="component" value="Unassembled WGS sequence"/>
</dbReference>
<reference evidence="12" key="2">
    <citation type="submission" date="2025-08" db="UniProtKB">
        <authorList>
            <consortium name="Ensembl"/>
        </authorList>
    </citation>
    <scope>IDENTIFICATION</scope>
    <source>
        <strain evidence="12">2N</strain>
    </source>
</reference>
<dbReference type="Ensembl" id="ENSCPOT00000009682.3">
    <property type="protein sequence ID" value="ENSCPOP00000008612.3"/>
    <property type="gene ID" value="ENSCPOG00000009595.4"/>
</dbReference>
<dbReference type="InterPro" id="IPR016186">
    <property type="entry name" value="C-type_lectin-like/link_sf"/>
</dbReference>
<dbReference type="InterPro" id="IPR033992">
    <property type="entry name" value="NKR-like_CTLD"/>
</dbReference>
<dbReference type="GO" id="GO:0001915">
    <property type="term" value="P:negative regulation of T cell mediated cytotoxicity"/>
    <property type="evidence" value="ECO:0007669"/>
    <property type="project" value="Ensembl"/>
</dbReference>
<dbReference type="GO" id="GO:0030246">
    <property type="term" value="F:carbohydrate binding"/>
    <property type="evidence" value="ECO:0007669"/>
    <property type="project" value="UniProtKB-KW"/>
</dbReference>
<feature type="transmembrane region" description="Helical" evidence="10">
    <location>
        <begin position="6"/>
        <end position="31"/>
    </location>
</feature>
<dbReference type="GeneTree" id="ENSGT00940000160107"/>
<keyword evidence="3" id="KW-0430">Lectin</keyword>
<dbReference type="PROSITE" id="PS50041">
    <property type="entry name" value="C_TYPE_LECTIN_2"/>
    <property type="match status" value="1"/>
</dbReference>
<evidence type="ECO:0000256" key="2">
    <source>
        <dbReference type="ARBA" id="ARBA00022692"/>
    </source>
</evidence>
<dbReference type="Bgee" id="ENSCPOG00000009595">
    <property type="expression patterns" value="Expressed in liver and 7 other cell types or tissues"/>
</dbReference>
<evidence type="ECO:0000313" key="12">
    <source>
        <dbReference type="Ensembl" id="ENSCPOP00000008612.3"/>
    </source>
</evidence>
<keyword evidence="13" id="KW-1185">Reference proteome</keyword>
<evidence type="ECO:0000256" key="10">
    <source>
        <dbReference type="SAM" id="Phobius"/>
    </source>
</evidence>
<evidence type="ECO:0000256" key="1">
    <source>
        <dbReference type="ARBA" id="ARBA00004401"/>
    </source>
</evidence>
<feature type="domain" description="C-type lectin" evidence="11">
    <location>
        <begin position="68"/>
        <end position="173"/>
    </location>
</feature>
<dbReference type="GO" id="GO:0002223">
    <property type="term" value="P:stimulatory C-type lectin receptor signaling pathway"/>
    <property type="evidence" value="ECO:0007669"/>
    <property type="project" value="Ensembl"/>
</dbReference>
<dbReference type="GO" id="GO:0023024">
    <property type="term" value="F:MHC class I protein complex binding"/>
    <property type="evidence" value="ECO:0007669"/>
    <property type="project" value="Ensembl"/>
</dbReference>
<gene>
    <name evidence="12" type="primary">KLRD1</name>
</gene>
<sequence length="173" mass="19431">MAASQITLWRIISGTFGVICLILMVTLGILLKNTFTKQSIQPTLAPEPIKELQEVPDCCSCQEKWIGYQCNCYFISDEKNTWTESSHFCASHNSSLLQLQNSDELAFMKSTQMFYWTGLSFTKEHGAWLWEDGSAPSQDLLSLLPIPTPGHCVVYSPRRVADSKLCEISTVTL</sequence>
<dbReference type="OMA" id="TESSHFC"/>
<dbReference type="GO" id="GO:0062082">
    <property type="term" value="F:HLA-E specific inhibitory MHC class Ib receptor activity"/>
    <property type="evidence" value="ECO:0007669"/>
    <property type="project" value="Ensembl"/>
</dbReference>
<reference evidence="12" key="3">
    <citation type="submission" date="2025-09" db="UniProtKB">
        <authorList>
            <consortium name="Ensembl"/>
        </authorList>
    </citation>
    <scope>IDENTIFICATION</scope>
    <source>
        <strain evidence="12">2N</strain>
    </source>
</reference>
<dbReference type="PANTHER" id="PTHR22800">
    <property type="entry name" value="C-TYPE LECTIN PROTEINS"/>
    <property type="match status" value="1"/>
</dbReference>
<evidence type="ECO:0000256" key="3">
    <source>
        <dbReference type="ARBA" id="ARBA00022734"/>
    </source>
</evidence>
<dbReference type="InterPro" id="IPR050919">
    <property type="entry name" value="NKG2/CD94_NK_receptors"/>
</dbReference>
<evidence type="ECO:0000256" key="9">
    <source>
        <dbReference type="ARBA" id="ARBA00041489"/>
    </source>
</evidence>
<dbReference type="VEuPathDB" id="HostDB:ENSCPOG00000009595"/>
<evidence type="ECO:0000256" key="6">
    <source>
        <dbReference type="ARBA" id="ARBA00023136"/>
    </source>
</evidence>
<dbReference type="HOGENOM" id="CLU_049894_9_3_1"/>
<dbReference type="AlphaFoldDB" id="H0VEZ2"/>
<dbReference type="Pfam" id="PF00059">
    <property type="entry name" value="Lectin_C"/>
    <property type="match status" value="1"/>
</dbReference>
<keyword evidence="7" id="KW-0325">Glycoprotein</keyword>
<dbReference type="SMART" id="SM00034">
    <property type="entry name" value="CLECT"/>
    <property type="match status" value="1"/>
</dbReference>
<evidence type="ECO:0000256" key="7">
    <source>
        <dbReference type="ARBA" id="ARBA00023180"/>
    </source>
</evidence>
<dbReference type="SUPFAM" id="SSF56436">
    <property type="entry name" value="C-type lectin-like"/>
    <property type="match status" value="1"/>
</dbReference>
<dbReference type="GO" id="GO:0043235">
    <property type="term" value="C:receptor complex"/>
    <property type="evidence" value="ECO:0007669"/>
    <property type="project" value="Ensembl"/>
</dbReference>
<dbReference type="FunCoup" id="H0VEZ2">
    <property type="interactions" value="200"/>
</dbReference>
<protein>
    <recommendedName>
        <fullName evidence="8">Natural killer cells antigen CD94</fullName>
    </recommendedName>
    <alternativeName>
        <fullName evidence="9">Killer cell lectin-like receptor subfamily D member 1</fullName>
    </alternativeName>
</protein>
<dbReference type="GO" id="GO:1990405">
    <property type="term" value="F:protein antigen binding"/>
    <property type="evidence" value="ECO:0007669"/>
    <property type="project" value="Ensembl"/>
</dbReference>
<evidence type="ECO:0000259" key="11">
    <source>
        <dbReference type="PROSITE" id="PS50041"/>
    </source>
</evidence>
<proteinExistence type="predicted"/>
<evidence type="ECO:0000313" key="13">
    <source>
        <dbReference type="Proteomes" id="UP000005447"/>
    </source>
</evidence>
<name>H0VEZ2_CAVPO</name>
<dbReference type="InParanoid" id="H0VEZ2"/>
<dbReference type="OrthoDB" id="8950604at2759"/>
<dbReference type="EMBL" id="AAKN02030833">
    <property type="status" value="NOT_ANNOTATED_CDS"/>
    <property type="molecule type" value="Genomic_DNA"/>
</dbReference>
<comment type="subcellular location">
    <subcellularLocation>
        <location evidence="1">Cell membrane</location>
        <topology evidence="1">Single-pass type II membrane protein</topology>
    </subcellularLocation>
</comment>
<dbReference type="GO" id="GO:0023030">
    <property type="term" value="F:MHC class Ib protein binding, via antigen binding groove"/>
    <property type="evidence" value="ECO:0007669"/>
    <property type="project" value="Ensembl"/>
</dbReference>
<reference evidence="13" key="1">
    <citation type="journal article" date="2011" name="Nature">
        <title>A high-resolution map of human evolutionary constraint using 29 mammals.</title>
        <authorList>
            <person name="Lindblad-Toh K."/>
            <person name="Garber M."/>
            <person name="Zuk O."/>
            <person name="Lin M.F."/>
            <person name="Parker B.J."/>
            <person name="Washietl S."/>
            <person name="Kheradpour P."/>
            <person name="Ernst J."/>
            <person name="Jordan G."/>
            <person name="Mauceli E."/>
            <person name="Ward L.D."/>
            <person name="Lowe C.B."/>
            <person name="Holloway A.K."/>
            <person name="Clamp M."/>
            <person name="Gnerre S."/>
            <person name="Alfoldi J."/>
            <person name="Beal K."/>
            <person name="Chang J."/>
            <person name="Clawson H."/>
            <person name="Cuff J."/>
            <person name="Di Palma F."/>
            <person name="Fitzgerald S."/>
            <person name="Flicek P."/>
            <person name="Guttman M."/>
            <person name="Hubisz M.J."/>
            <person name="Jaffe D.B."/>
            <person name="Jungreis I."/>
            <person name="Kent W.J."/>
            <person name="Kostka D."/>
            <person name="Lara M."/>
            <person name="Martins A.L."/>
            <person name="Massingham T."/>
            <person name="Moltke I."/>
            <person name="Raney B.J."/>
            <person name="Rasmussen M.D."/>
            <person name="Robinson J."/>
            <person name="Stark A."/>
            <person name="Vilella A.J."/>
            <person name="Wen J."/>
            <person name="Xie X."/>
            <person name="Zody M.C."/>
            <person name="Baldwin J."/>
            <person name="Bloom T."/>
            <person name="Chin C.W."/>
            <person name="Heiman D."/>
            <person name="Nicol R."/>
            <person name="Nusbaum C."/>
            <person name="Young S."/>
            <person name="Wilkinson J."/>
            <person name="Worley K.C."/>
            <person name="Kovar C.L."/>
            <person name="Muzny D.M."/>
            <person name="Gibbs R.A."/>
            <person name="Cree A."/>
            <person name="Dihn H.H."/>
            <person name="Fowler G."/>
            <person name="Jhangiani S."/>
            <person name="Joshi V."/>
            <person name="Lee S."/>
            <person name="Lewis L.R."/>
            <person name="Nazareth L.V."/>
            <person name="Okwuonu G."/>
            <person name="Santibanez J."/>
            <person name="Warren W.C."/>
            <person name="Mardis E.R."/>
            <person name="Weinstock G.M."/>
            <person name="Wilson R.K."/>
            <person name="Delehaunty K."/>
            <person name="Dooling D."/>
            <person name="Fronik C."/>
            <person name="Fulton L."/>
            <person name="Fulton B."/>
            <person name="Graves T."/>
            <person name="Minx P."/>
            <person name="Sodergren E."/>
            <person name="Birney E."/>
            <person name="Margulies E.H."/>
            <person name="Herrero J."/>
            <person name="Green E.D."/>
            <person name="Haussler D."/>
            <person name="Siepel A."/>
            <person name="Goldman N."/>
            <person name="Pollard K.S."/>
            <person name="Pedersen J.S."/>
            <person name="Lander E.S."/>
            <person name="Kellis M."/>
        </authorList>
    </citation>
    <scope>NUCLEOTIDE SEQUENCE [LARGE SCALE GENOMIC DNA]</scope>
    <source>
        <strain evidence="13">2N</strain>
    </source>
</reference>
<evidence type="ECO:0000256" key="4">
    <source>
        <dbReference type="ARBA" id="ARBA00022968"/>
    </source>
</evidence>
<dbReference type="CDD" id="cd03593">
    <property type="entry name" value="CLECT_NK_receptors_like"/>
    <property type="match status" value="1"/>
</dbReference>
<keyword evidence="6 10" id="KW-0472">Membrane</keyword>
<keyword evidence="2 10" id="KW-0812">Transmembrane</keyword>